<reference evidence="1" key="1">
    <citation type="submission" date="2020-09" db="EMBL/GenBank/DDBJ databases">
        <title>A novel bacterium of genus Paenibacillus, isolated from South China Sea.</title>
        <authorList>
            <person name="Huang H."/>
            <person name="Mo K."/>
            <person name="Hu Y."/>
        </authorList>
    </citation>
    <scope>NUCLEOTIDE SEQUENCE</scope>
    <source>
        <strain evidence="1">IB182363</strain>
    </source>
</reference>
<comment type="caution">
    <text evidence="1">The sequence shown here is derived from an EMBL/GenBank/DDBJ whole genome shotgun (WGS) entry which is preliminary data.</text>
</comment>
<dbReference type="EMBL" id="JACXJA010000067">
    <property type="protein sequence ID" value="MBD2866719.1"/>
    <property type="molecule type" value="Genomic_DNA"/>
</dbReference>
<sequence>MDDKPSALGRVIHVLDSDPDVHQMIEQSEEDLKQGKIYTTGEIIEQIKQGKL</sequence>
<proteinExistence type="predicted"/>
<gene>
    <name evidence="1" type="ORF">IDH45_32600</name>
</gene>
<accession>A0A927H4P6</accession>
<keyword evidence="2" id="KW-1185">Reference proteome</keyword>
<dbReference type="AlphaFoldDB" id="A0A927H4P6"/>
<name>A0A927H4P6_9BACL</name>
<evidence type="ECO:0000313" key="1">
    <source>
        <dbReference type="EMBL" id="MBD2866719.1"/>
    </source>
</evidence>
<organism evidence="1 2">
    <name type="scientific">Paenibacillus oceani</name>
    <dbReference type="NCBI Taxonomy" id="2772510"/>
    <lineage>
        <taxon>Bacteria</taxon>
        <taxon>Bacillati</taxon>
        <taxon>Bacillota</taxon>
        <taxon>Bacilli</taxon>
        <taxon>Bacillales</taxon>
        <taxon>Paenibacillaceae</taxon>
        <taxon>Paenibacillus</taxon>
    </lineage>
</organism>
<dbReference type="Proteomes" id="UP000639396">
    <property type="component" value="Unassembled WGS sequence"/>
</dbReference>
<dbReference type="RefSeq" id="WP_190932330.1">
    <property type="nucleotide sequence ID" value="NZ_JACXJA010000067.1"/>
</dbReference>
<protein>
    <submittedName>
        <fullName evidence="1">Uncharacterized protein</fullName>
    </submittedName>
</protein>
<evidence type="ECO:0000313" key="2">
    <source>
        <dbReference type="Proteomes" id="UP000639396"/>
    </source>
</evidence>